<evidence type="ECO:0008006" key="5">
    <source>
        <dbReference type="Google" id="ProtNLM"/>
    </source>
</evidence>
<name>A0A384JRK1_BOTFB</name>
<dbReference type="KEGG" id="bfu:BCIN_09g00930"/>
<sequence>MTSSTQRPEIIVFHYRFSPFAKRITWYLTLRGIPYSECLQPPTMPRPDIHALGTQYRRIPIVLIGRDIYHDTRLILQKLEDLYPERPKISGGAAQSGIEKLLEMWTVDGLFARAAQLLPLDLPLLRDPKFTSDREDYTGRSWERESLEKGRPEALVALKGAFEMVERGFLGDGREWILGGEGPSLADIEAIWPFHWLTTLPGALPPNYISAQQFPHTYAWISRFDQATRLAGKKIPKPVLLSGAEVLEKVSAADFVEGDECVDVQDPTGLQRGQEVEVWPIDTGMRRRDRGVLRGLSTREIVIESKTKGGVRVKIHTPRHGFRIRGVGGKSSRL</sequence>
<dbReference type="Gene3D" id="3.40.30.110">
    <property type="match status" value="2"/>
</dbReference>
<gene>
    <name evidence="3" type="ORF">BCIN_09g00930</name>
</gene>
<evidence type="ECO:0000259" key="1">
    <source>
        <dbReference type="Pfam" id="PF13417"/>
    </source>
</evidence>
<dbReference type="CDD" id="cd00299">
    <property type="entry name" value="GST_C_family"/>
    <property type="match status" value="1"/>
</dbReference>
<proteinExistence type="predicted"/>
<evidence type="ECO:0000313" key="3">
    <source>
        <dbReference type="EMBL" id="ATZ53215.1"/>
    </source>
</evidence>
<dbReference type="InterPro" id="IPR036249">
    <property type="entry name" value="Thioredoxin-like_sf"/>
</dbReference>
<dbReference type="Proteomes" id="UP000001798">
    <property type="component" value="Chromosome 9"/>
</dbReference>
<dbReference type="VEuPathDB" id="FungiDB:Bcin09g00930"/>
<reference evidence="3 4" key="2">
    <citation type="journal article" date="2012" name="Eukaryot. Cell">
        <title>Genome update of Botrytis cinerea strains B05.10 and T4.</title>
        <authorList>
            <person name="Staats M."/>
            <person name="van Kan J.A."/>
        </authorList>
    </citation>
    <scope>NUCLEOTIDE SEQUENCE [LARGE SCALE GENOMIC DNA]</scope>
    <source>
        <strain evidence="3 4">B05.10</strain>
    </source>
</reference>
<organism evidence="3 4">
    <name type="scientific">Botryotinia fuckeliana (strain B05.10)</name>
    <name type="common">Noble rot fungus</name>
    <name type="synonym">Botrytis cinerea</name>
    <dbReference type="NCBI Taxonomy" id="332648"/>
    <lineage>
        <taxon>Eukaryota</taxon>
        <taxon>Fungi</taxon>
        <taxon>Dikarya</taxon>
        <taxon>Ascomycota</taxon>
        <taxon>Pezizomycotina</taxon>
        <taxon>Leotiomycetes</taxon>
        <taxon>Helotiales</taxon>
        <taxon>Sclerotiniaceae</taxon>
        <taxon>Botrytis</taxon>
    </lineage>
</organism>
<feature type="domain" description="GST N-terminal" evidence="1">
    <location>
        <begin position="13"/>
        <end position="87"/>
    </location>
</feature>
<reference evidence="3 4" key="3">
    <citation type="journal article" date="2017" name="Mol. Plant Pathol.">
        <title>A gapless genome sequence of the fungus Botrytis cinerea.</title>
        <authorList>
            <person name="Van Kan J.A."/>
            <person name="Stassen J.H."/>
            <person name="Mosbach A."/>
            <person name="Van Der Lee T.A."/>
            <person name="Faino L."/>
            <person name="Farmer A.D."/>
            <person name="Papasotiriou D.G."/>
            <person name="Zhou S."/>
            <person name="Seidl M.F."/>
            <person name="Cottam E."/>
            <person name="Edel D."/>
            <person name="Hahn M."/>
            <person name="Schwartz D.C."/>
            <person name="Dietrich R.A."/>
            <person name="Widdison S."/>
            <person name="Scalliet G."/>
        </authorList>
    </citation>
    <scope>NUCLEOTIDE SEQUENCE [LARGE SCALE GENOMIC DNA]</scope>
    <source>
        <strain evidence="3 4">B05.10</strain>
    </source>
</reference>
<dbReference type="InterPro" id="IPR004045">
    <property type="entry name" value="Glutathione_S-Trfase_N"/>
</dbReference>
<dbReference type="OrthoDB" id="202840at2759"/>
<evidence type="ECO:0000259" key="2">
    <source>
        <dbReference type="Pfam" id="PF25907"/>
    </source>
</evidence>
<dbReference type="RefSeq" id="XP_024550683.1">
    <property type="nucleotide sequence ID" value="XM_024694890.1"/>
</dbReference>
<accession>A0A384JRK1</accession>
<dbReference type="InterPro" id="IPR036282">
    <property type="entry name" value="Glutathione-S-Trfase_C_sf"/>
</dbReference>
<dbReference type="AlphaFoldDB" id="A0A384JRK1"/>
<protein>
    <recommendedName>
        <fullName evidence="5">Glutathione s-transferase protein</fullName>
    </recommendedName>
</protein>
<dbReference type="GeneID" id="5425935"/>
<feature type="domain" description="DUF7962" evidence="2">
    <location>
        <begin position="113"/>
        <end position="231"/>
    </location>
</feature>
<reference evidence="3 4" key="1">
    <citation type="journal article" date="2011" name="PLoS Genet.">
        <title>Genomic analysis of the necrotrophic fungal pathogens Sclerotinia sclerotiorum and Botrytis cinerea.</title>
        <authorList>
            <person name="Amselem J."/>
            <person name="Cuomo C.A."/>
            <person name="van Kan J.A."/>
            <person name="Viaud M."/>
            <person name="Benito E.P."/>
            <person name="Couloux A."/>
            <person name="Coutinho P.M."/>
            <person name="de Vries R.P."/>
            <person name="Dyer P.S."/>
            <person name="Fillinger S."/>
            <person name="Fournier E."/>
            <person name="Gout L."/>
            <person name="Hahn M."/>
            <person name="Kohn L."/>
            <person name="Lapalu N."/>
            <person name="Plummer K.M."/>
            <person name="Pradier J.M."/>
            <person name="Quevillon E."/>
            <person name="Sharon A."/>
            <person name="Simon A."/>
            <person name="ten Have A."/>
            <person name="Tudzynski B."/>
            <person name="Tudzynski P."/>
            <person name="Wincker P."/>
            <person name="Andrew M."/>
            <person name="Anthouard V."/>
            <person name="Beever R.E."/>
            <person name="Beffa R."/>
            <person name="Benoit I."/>
            <person name="Bouzid O."/>
            <person name="Brault B."/>
            <person name="Chen Z."/>
            <person name="Choquer M."/>
            <person name="Collemare J."/>
            <person name="Cotton P."/>
            <person name="Danchin E.G."/>
            <person name="Da Silva C."/>
            <person name="Gautier A."/>
            <person name="Giraud C."/>
            <person name="Giraud T."/>
            <person name="Gonzalez C."/>
            <person name="Grossetete S."/>
            <person name="Guldener U."/>
            <person name="Henrissat B."/>
            <person name="Howlett B.J."/>
            <person name="Kodira C."/>
            <person name="Kretschmer M."/>
            <person name="Lappartient A."/>
            <person name="Leroch M."/>
            <person name="Levis C."/>
            <person name="Mauceli E."/>
            <person name="Neuveglise C."/>
            <person name="Oeser B."/>
            <person name="Pearson M."/>
            <person name="Poulain J."/>
            <person name="Poussereau N."/>
            <person name="Quesneville H."/>
            <person name="Rascle C."/>
            <person name="Schumacher J."/>
            <person name="Segurens B."/>
            <person name="Sexton A."/>
            <person name="Silva E."/>
            <person name="Sirven C."/>
            <person name="Soanes D.M."/>
            <person name="Talbot N.J."/>
            <person name="Templeton M."/>
            <person name="Yandava C."/>
            <person name="Yarden O."/>
            <person name="Zeng Q."/>
            <person name="Rollins J.A."/>
            <person name="Lebrun M.H."/>
            <person name="Dickman M."/>
        </authorList>
    </citation>
    <scope>NUCLEOTIDE SEQUENCE [LARGE SCALE GENOMIC DNA]</scope>
    <source>
        <strain evidence="3 4">B05.10</strain>
    </source>
</reference>
<dbReference type="EMBL" id="CP009813">
    <property type="protein sequence ID" value="ATZ53215.1"/>
    <property type="molecule type" value="Genomic_DNA"/>
</dbReference>
<dbReference type="CDD" id="cd00570">
    <property type="entry name" value="GST_N_family"/>
    <property type="match status" value="1"/>
</dbReference>
<evidence type="ECO:0000313" key="4">
    <source>
        <dbReference type="Proteomes" id="UP000001798"/>
    </source>
</evidence>
<keyword evidence="4" id="KW-1185">Reference proteome</keyword>
<dbReference type="SUPFAM" id="SSF47616">
    <property type="entry name" value="GST C-terminal domain-like"/>
    <property type="match status" value="1"/>
</dbReference>
<dbReference type="Pfam" id="PF13417">
    <property type="entry name" value="GST_N_3"/>
    <property type="match status" value="1"/>
</dbReference>
<dbReference type="Pfam" id="PF25907">
    <property type="entry name" value="DUF7962"/>
    <property type="match status" value="1"/>
</dbReference>
<dbReference type="SUPFAM" id="SSF52833">
    <property type="entry name" value="Thioredoxin-like"/>
    <property type="match status" value="1"/>
</dbReference>
<dbReference type="InterPro" id="IPR058268">
    <property type="entry name" value="DUF7962"/>
</dbReference>